<organism evidence="13 14">
    <name type="scientific">Diutina rugosa</name>
    <name type="common">Yeast</name>
    <name type="synonym">Candida rugosa</name>
    <dbReference type="NCBI Taxonomy" id="5481"/>
    <lineage>
        <taxon>Eukaryota</taxon>
        <taxon>Fungi</taxon>
        <taxon>Dikarya</taxon>
        <taxon>Ascomycota</taxon>
        <taxon>Saccharomycotina</taxon>
        <taxon>Pichiomycetes</taxon>
        <taxon>Debaryomycetaceae</taxon>
        <taxon>Diutina</taxon>
    </lineage>
</organism>
<dbReference type="SMART" id="SM00318">
    <property type="entry name" value="SNc"/>
    <property type="match status" value="1"/>
</dbReference>
<dbReference type="OMA" id="PWLANGD"/>
<dbReference type="GO" id="GO:0005739">
    <property type="term" value="C:mitochondrion"/>
    <property type="evidence" value="ECO:0007669"/>
    <property type="project" value="UniProtKB-SubCell"/>
</dbReference>
<dbReference type="PROSITE" id="PS50830">
    <property type="entry name" value="TNASE_3"/>
    <property type="match status" value="1"/>
</dbReference>
<dbReference type="AlphaFoldDB" id="A0A642UJI4"/>
<keyword evidence="6" id="KW-0540">Nuclease</keyword>
<dbReference type="OrthoDB" id="430293at2759"/>
<evidence type="ECO:0000313" key="13">
    <source>
        <dbReference type="EMBL" id="KAA8896648.1"/>
    </source>
</evidence>
<dbReference type="GO" id="GO:0046872">
    <property type="term" value="F:metal ion binding"/>
    <property type="evidence" value="ECO:0007669"/>
    <property type="project" value="UniProtKB-KW"/>
</dbReference>
<feature type="domain" description="TNase-like" evidence="12">
    <location>
        <begin position="21"/>
        <end position="179"/>
    </location>
</feature>
<keyword evidence="7" id="KW-0479">Metal-binding</keyword>
<protein>
    <recommendedName>
        <fullName evidence="4">Probable endonuclease LCL3</fullName>
    </recommendedName>
    <alternativeName>
        <fullName evidence="5">Probable endonuclease lcl3</fullName>
    </alternativeName>
</protein>
<dbReference type="GO" id="GO:0016020">
    <property type="term" value="C:membrane"/>
    <property type="evidence" value="ECO:0007669"/>
    <property type="project" value="UniProtKB-SubCell"/>
</dbReference>
<evidence type="ECO:0000313" key="14">
    <source>
        <dbReference type="Proteomes" id="UP000449547"/>
    </source>
</evidence>
<comment type="similarity">
    <text evidence="3">Belongs to the LCL3 family.</text>
</comment>
<dbReference type="RefSeq" id="XP_034009508.1">
    <property type="nucleotide sequence ID" value="XM_034158667.1"/>
</dbReference>
<evidence type="ECO:0000256" key="10">
    <source>
        <dbReference type="ARBA" id="ARBA00022837"/>
    </source>
</evidence>
<feature type="region of interest" description="Disordered" evidence="11">
    <location>
        <begin position="184"/>
        <end position="259"/>
    </location>
</feature>
<evidence type="ECO:0000256" key="4">
    <source>
        <dbReference type="ARBA" id="ARBA00013404"/>
    </source>
</evidence>
<comment type="subcellular location">
    <subcellularLocation>
        <location evidence="1">Membrane</location>
        <topology evidence="1">Single-pass membrane protein</topology>
    </subcellularLocation>
    <subcellularLocation>
        <location evidence="2">Mitochondrion</location>
    </subcellularLocation>
</comment>
<dbReference type="VEuPathDB" id="FungiDB:DIURU_005660"/>
<dbReference type="GO" id="GO:0016787">
    <property type="term" value="F:hydrolase activity"/>
    <property type="evidence" value="ECO:0007669"/>
    <property type="project" value="UniProtKB-KW"/>
</dbReference>
<dbReference type="EMBL" id="SWFT01000163">
    <property type="protein sequence ID" value="KAA8896648.1"/>
    <property type="molecule type" value="Genomic_DNA"/>
</dbReference>
<keyword evidence="14" id="KW-1185">Reference proteome</keyword>
<evidence type="ECO:0000256" key="6">
    <source>
        <dbReference type="ARBA" id="ARBA00022722"/>
    </source>
</evidence>
<dbReference type="Proteomes" id="UP000449547">
    <property type="component" value="Unassembled WGS sequence"/>
</dbReference>
<dbReference type="Gene3D" id="2.40.50.90">
    <property type="match status" value="1"/>
</dbReference>
<keyword evidence="10" id="KW-0106">Calcium</keyword>
<evidence type="ECO:0000256" key="8">
    <source>
        <dbReference type="ARBA" id="ARBA00022759"/>
    </source>
</evidence>
<evidence type="ECO:0000256" key="7">
    <source>
        <dbReference type="ARBA" id="ARBA00022723"/>
    </source>
</evidence>
<dbReference type="SUPFAM" id="SSF50199">
    <property type="entry name" value="Staphylococcal nuclease"/>
    <property type="match status" value="1"/>
</dbReference>
<evidence type="ECO:0000256" key="1">
    <source>
        <dbReference type="ARBA" id="ARBA00004167"/>
    </source>
</evidence>
<evidence type="ECO:0000256" key="2">
    <source>
        <dbReference type="ARBA" id="ARBA00004173"/>
    </source>
</evidence>
<keyword evidence="9" id="KW-0378">Hydrolase</keyword>
<comment type="caution">
    <text evidence="13">The sequence shown here is derived from an EMBL/GenBank/DDBJ whole genome shotgun (WGS) entry which is preliminary data.</text>
</comment>
<dbReference type="GO" id="GO:0004519">
    <property type="term" value="F:endonuclease activity"/>
    <property type="evidence" value="ECO:0007669"/>
    <property type="project" value="UniProtKB-KW"/>
</dbReference>
<keyword evidence="8" id="KW-0255">Endonuclease</keyword>
<dbReference type="InterPro" id="IPR035437">
    <property type="entry name" value="SNase_OB-fold_sf"/>
</dbReference>
<evidence type="ECO:0000256" key="5">
    <source>
        <dbReference type="ARBA" id="ARBA00014651"/>
    </source>
</evidence>
<dbReference type="Pfam" id="PF00565">
    <property type="entry name" value="SNase"/>
    <property type="match status" value="1"/>
</dbReference>
<evidence type="ECO:0000256" key="11">
    <source>
        <dbReference type="SAM" id="MobiDB-lite"/>
    </source>
</evidence>
<dbReference type="GeneID" id="54784311"/>
<dbReference type="PANTHER" id="PTHR12302:SF3">
    <property type="entry name" value="SERINE_THREONINE-PROTEIN KINASE 31"/>
    <property type="match status" value="1"/>
</dbReference>
<evidence type="ECO:0000259" key="12">
    <source>
        <dbReference type="PROSITE" id="PS50830"/>
    </source>
</evidence>
<dbReference type="InterPro" id="IPR016071">
    <property type="entry name" value="Staphylococal_nuclease_OB-fold"/>
</dbReference>
<gene>
    <name evidence="13" type="ORF">DIURU_005660</name>
</gene>
<proteinExistence type="inferred from homology"/>
<reference evidence="13 14" key="1">
    <citation type="submission" date="2019-07" db="EMBL/GenBank/DDBJ databases">
        <title>Genome assembly of two rare yeast pathogens: Diutina rugosa and Trichomonascus ciferrii.</title>
        <authorList>
            <person name="Mixao V."/>
            <person name="Saus E."/>
            <person name="Hansen A."/>
            <person name="Lass-Flor C."/>
            <person name="Gabaldon T."/>
        </authorList>
    </citation>
    <scope>NUCLEOTIDE SEQUENCE [LARGE SCALE GENOMIC DNA]</scope>
    <source>
        <strain evidence="13 14">CBS 613</strain>
    </source>
</reference>
<dbReference type="PANTHER" id="PTHR12302">
    <property type="entry name" value="EBNA2 BINDING PROTEIN P100"/>
    <property type="match status" value="1"/>
</dbReference>
<accession>A0A642UJI4</accession>
<feature type="compositionally biased region" description="Basic residues" evidence="11">
    <location>
        <begin position="206"/>
        <end position="222"/>
    </location>
</feature>
<evidence type="ECO:0000256" key="3">
    <source>
        <dbReference type="ARBA" id="ARBA00005435"/>
    </source>
</evidence>
<sequence length="259" mass="29031">MTRGLQRAKETQDLSTHQFGSTLRGRVTAVNDGDGFRFYHTPGGRLAGWGWLRKVPTSRGDLKGQTLPIRIAGIDAPERSHFGRPAQPFSDEAMYFLQSLVSEKNVKIIPYSVDQYKRVVARVTVRTISGRKDVGEIMVKKGMAVVYEAKTGAQYGDREQVYRRLQDQARNRRVGLWQNEQVVTPMEHKRQYRNQGSSKPAPAAKPKPKPANRKPAKPKAKPAKAEPPAKPRSKAKPTPAKAHAKPHSQQLRTRIVIAQ</sequence>
<evidence type="ECO:0000256" key="9">
    <source>
        <dbReference type="ARBA" id="ARBA00022801"/>
    </source>
</evidence>
<name>A0A642UJI4_DIURU</name>